<proteinExistence type="predicted"/>
<dbReference type="OrthoDB" id="88385at2"/>
<organism evidence="1 2">
    <name type="scientific">Fusobacterium necrogenes</name>
    <dbReference type="NCBI Taxonomy" id="858"/>
    <lineage>
        <taxon>Bacteria</taxon>
        <taxon>Fusobacteriati</taxon>
        <taxon>Fusobacteriota</taxon>
        <taxon>Fusobacteriia</taxon>
        <taxon>Fusobacteriales</taxon>
        <taxon>Fusobacteriaceae</taxon>
        <taxon>Fusobacterium</taxon>
    </lineage>
</organism>
<dbReference type="Gene3D" id="3.40.50.11110">
    <property type="entry name" value="Sialyltransferase, C-terminal GT-B Rossman nucleotide-binding domain"/>
    <property type="match status" value="1"/>
</dbReference>
<accession>A0A377GZV7</accession>
<reference evidence="1 2" key="1">
    <citation type="submission" date="2018-06" db="EMBL/GenBank/DDBJ databases">
        <authorList>
            <consortium name="Pathogen Informatics"/>
            <person name="Doyle S."/>
        </authorList>
    </citation>
    <scope>NUCLEOTIDE SEQUENCE [LARGE SCALE GENOMIC DNA]</scope>
    <source>
        <strain evidence="1 2">NCTC10723</strain>
    </source>
</reference>
<evidence type="ECO:0000313" key="2">
    <source>
        <dbReference type="Proteomes" id="UP000255328"/>
    </source>
</evidence>
<protein>
    <submittedName>
        <fullName evidence="1">Glycosyltransferase family 52</fullName>
    </submittedName>
</protein>
<name>A0A377GZV7_9FUSO</name>
<dbReference type="Pfam" id="PF07922">
    <property type="entry name" value="Glyco_transf_52"/>
    <property type="match status" value="1"/>
</dbReference>
<dbReference type="GO" id="GO:0016740">
    <property type="term" value="F:transferase activity"/>
    <property type="evidence" value="ECO:0007669"/>
    <property type="project" value="UniProtKB-KW"/>
</dbReference>
<keyword evidence="2" id="KW-1185">Reference proteome</keyword>
<evidence type="ECO:0000313" key="1">
    <source>
        <dbReference type="EMBL" id="STO32292.1"/>
    </source>
</evidence>
<dbReference type="EMBL" id="UGGU01000003">
    <property type="protein sequence ID" value="STO32292.1"/>
    <property type="molecule type" value="Genomic_DNA"/>
</dbReference>
<dbReference type="InterPro" id="IPR012477">
    <property type="entry name" value="Glyco_transf_52"/>
</dbReference>
<dbReference type="AlphaFoldDB" id="A0A377GZV7"/>
<sequence length="336" mass="39205">MERVFLYDMDRVLLIFLLLSDLEKDNITYITYEGKEKILEKLTGRKIILEKSRMYAKNPKFNRFKMASYIGDIRHDLAPLLKRIESGESQLYGMDNLELGRRVFYKEKINVIEEGTLNYMPYKAAPSGMKEKIQDIIAKLYGIGERKVLMGYGDRCKKIYLTSSLCEKIPQGLENKAEVIDLQELWNKKSENEKRLIKDVFSFNEEIFQKVDGETVMIFTQPISEDGIVSEERKIELYTKVLAKYPNKSIIIKPHPREKTDYSKYFKECYVMKEKYPVELLSVMGIKLERVVTLFSTAVFGFGKDVAIDFYGTEVDDKLFERFGSCDSIMVRNAEL</sequence>
<keyword evidence="1" id="KW-0808">Transferase</keyword>
<dbReference type="RefSeq" id="WP_115271281.1">
    <property type="nucleotide sequence ID" value="NZ_UGGU01000003.1"/>
</dbReference>
<gene>
    <name evidence="1" type="ORF">NCTC10723_01785</name>
</gene>
<dbReference type="Proteomes" id="UP000255328">
    <property type="component" value="Unassembled WGS sequence"/>
</dbReference>